<keyword evidence="2" id="KW-0472">Membrane</keyword>
<feature type="compositionally biased region" description="Basic and acidic residues" evidence="1">
    <location>
        <begin position="922"/>
        <end position="933"/>
    </location>
</feature>
<evidence type="ECO:0000313" key="4">
    <source>
        <dbReference type="Proteomes" id="UP001458880"/>
    </source>
</evidence>
<comment type="caution">
    <text evidence="3">The sequence shown here is derived from an EMBL/GenBank/DDBJ whole genome shotgun (WGS) entry which is preliminary data.</text>
</comment>
<evidence type="ECO:0000256" key="2">
    <source>
        <dbReference type="SAM" id="Phobius"/>
    </source>
</evidence>
<evidence type="ECO:0000256" key="1">
    <source>
        <dbReference type="SAM" id="MobiDB-lite"/>
    </source>
</evidence>
<feature type="region of interest" description="Disordered" evidence="1">
    <location>
        <begin position="670"/>
        <end position="704"/>
    </location>
</feature>
<keyword evidence="4" id="KW-1185">Reference proteome</keyword>
<feature type="transmembrane region" description="Helical" evidence="2">
    <location>
        <begin position="6"/>
        <end position="26"/>
    </location>
</feature>
<feature type="compositionally biased region" description="Low complexity" evidence="1">
    <location>
        <begin position="783"/>
        <end position="792"/>
    </location>
</feature>
<dbReference type="PANTHER" id="PTHR39387:SF1">
    <property type="entry name" value="SHAVENOID, ISOFORM B"/>
    <property type="match status" value="1"/>
</dbReference>
<feature type="region of interest" description="Disordered" evidence="1">
    <location>
        <begin position="783"/>
        <end position="805"/>
    </location>
</feature>
<feature type="compositionally biased region" description="Low complexity" evidence="1">
    <location>
        <begin position="989"/>
        <end position="998"/>
    </location>
</feature>
<evidence type="ECO:0000313" key="3">
    <source>
        <dbReference type="EMBL" id="KAK9746093.1"/>
    </source>
</evidence>
<accession>A0AAW1MHA4</accession>
<feature type="region of interest" description="Disordered" evidence="1">
    <location>
        <begin position="906"/>
        <end position="1012"/>
    </location>
</feature>
<dbReference type="AlphaFoldDB" id="A0AAW1MHA4"/>
<organism evidence="3 4">
    <name type="scientific">Popillia japonica</name>
    <name type="common">Japanese beetle</name>
    <dbReference type="NCBI Taxonomy" id="7064"/>
    <lineage>
        <taxon>Eukaryota</taxon>
        <taxon>Metazoa</taxon>
        <taxon>Ecdysozoa</taxon>
        <taxon>Arthropoda</taxon>
        <taxon>Hexapoda</taxon>
        <taxon>Insecta</taxon>
        <taxon>Pterygota</taxon>
        <taxon>Neoptera</taxon>
        <taxon>Endopterygota</taxon>
        <taxon>Coleoptera</taxon>
        <taxon>Polyphaga</taxon>
        <taxon>Scarabaeiformia</taxon>
        <taxon>Scarabaeidae</taxon>
        <taxon>Rutelinae</taxon>
        <taxon>Popillia</taxon>
    </lineage>
</organism>
<dbReference type="Proteomes" id="UP001458880">
    <property type="component" value="Unassembled WGS sequence"/>
</dbReference>
<keyword evidence="2" id="KW-1133">Transmembrane helix</keyword>
<feature type="compositionally biased region" description="Basic and acidic residues" evidence="1">
    <location>
        <begin position="573"/>
        <end position="585"/>
    </location>
</feature>
<dbReference type="PANTHER" id="PTHR39387">
    <property type="entry name" value="SHAVENOID, ISOFORM B"/>
    <property type="match status" value="1"/>
</dbReference>
<name>A0AAW1MHA4_POPJA</name>
<protein>
    <submittedName>
        <fullName evidence="3">Uncharacterized protein</fullName>
    </submittedName>
</protein>
<reference evidence="3 4" key="1">
    <citation type="journal article" date="2024" name="BMC Genomics">
        <title>De novo assembly and annotation of Popillia japonica's genome with initial clues to its potential as an invasive pest.</title>
        <authorList>
            <person name="Cucini C."/>
            <person name="Boschi S."/>
            <person name="Funari R."/>
            <person name="Cardaioli E."/>
            <person name="Iannotti N."/>
            <person name="Marturano G."/>
            <person name="Paoli F."/>
            <person name="Bruttini M."/>
            <person name="Carapelli A."/>
            <person name="Frati F."/>
            <person name="Nardi F."/>
        </authorList>
    </citation>
    <scope>NUCLEOTIDE SEQUENCE [LARGE SCALE GENOMIC DNA]</scope>
    <source>
        <strain evidence="3">DMR45628</strain>
    </source>
</reference>
<sequence length="1201" mass="134274">MSEIVAIGICSVLLGLIYVASVFLYIHMRKRRQYNDTKLEIRDNPSLSNVEEGIIKNNPLLGLGRHFAPQDNNFSDTTGSDTDVTPDILQHQDDRKKNIQLTSALVHPYRHEIYASLNLMDTFHHQDSSAIERLPEENVSIIETPDGREDRPENVKAIGTTRKKLYFNPACCRKNVSEVVFSADAQSSDSSEGNGLSMSEIVAIGICSVLLGLIYVASVFLYIHMRKRRQYNDTKLEIRDNPSLSNVEEGIIKNNPLLGLGRHFAPQDNNFSDTTGSDTDVTPDILQHQDDRKKNIQLTSALVHPYRHEIYASLNLMDTFHHQDSSAIERLPEENVSIIETPDGREDRPENVIERLPEENVSIIETPDGREDRPENVKAIGTTRKKLYFNPAYFEPHLLQTPPPAAIEFLSKIREVITIAKQKMAAKRFSPSLLGIPEEDATHSANDYSQSFNSRRGSIISLKRENSRRKSCVGCPDCQPKDFRNLCGRLPEFPAVVACETCATTAESKQHSIRKWLEDIPVVKPNKVPSGLRSPPPVPSPKRMRSPTRSLPPNYVSSPIQSLSPKAASDRGPASDRGKPRGERRMARKPIVKPNCPPPPLPVKNPLESLPVKLENHYDSVPALPPPDMIHEAMVVDEETRVPTITKKKMNAVIDEFARNVSESKAQIDYETDSLERSSQNKGFSTPTEYAEVSSSQPSPSLSTALPLDEEMTMGNAIINAKTGNMTISKLNMKILQPEEHDYELIVLKKNESSSFSLPELLQRGSLVSEVYVNNGYNYNSAASSSISSNSSTLESKPPKVRYDNNKPGHLLIEVEDCPDNYIRIEDSDDFEPDTLDRKPKITLKKDINIESSLLELPHQSDDEPNPIFLRSTGSFKAHSLNFPINQTTNFNRSFGSLREIYQAKTRQSDITTWKDASADDPEGKLLTLEERHSKRQRRSTTPSIPPDVIPPNKHEVNSIYEQPKPPRKVLDAKPPLPPKGLKKTQKDSNSISSSSSSDYEPITSDPNQNSNKYNASILRNLMRSDDIFFKNGINNQFILQAQTITPIPNLSRTIFRRSFDQNAKVASILGKYLQKPEDSGYLSTDSEDFKRRKHGVKDLATNQYSFSTGAGSETDESLCDGHSESGGESIETHSVFFDSFRKPCLAGSLDSGVDADVKVSSFANVYLDDGASSDSENVSFKTVVNNRRLWMINGLGPRLL</sequence>
<feature type="transmembrane region" description="Helical" evidence="2">
    <location>
        <begin position="201"/>
        <end position="223"/>
    </location>
</feature>
<proteinExistence type="predicted"/>
<feature type="compositionally biased region" description="Low complexity" evidence="1">
    <location>
        <begin position="694"/>
        <end position="704"/>
    </location>
</feature>
<dbReference type="EMBL" id="JASPKY010000042">
    <property type="protein sequence ID" value="KAK9746093.1"/>
    <property type="molecule type" value="Genomic_DNA"/>
</dbReference>
<feature type="compositionally biased region" description="Polar residues" evidence="1">
    <location>
        <begin position="547"/>
        <end position="564"/>
    </location>
</feature>
<dbReference type="GO" id="GO:0005938">
    <property type="term" value="C:cell cortex"/>
    <property type="evidence" value="ECO:0007669"/>
    <property type="project" value="TreeGrafter"/>
</dbReference>
<keyword evidence="2" id="KW-0812">Transmembrane</keyword>
<dbReference type="GO" id="GO:0035317">
    <property type="term" value="P:imaginal disc-derived wing hair organization"/>
    <property type="evidence" value="ECO:0007669"/>
    <property type="project" value="TreeGrafter"/>
</dbReference>
<gene>
    <name evidence="3" type="ORF">QE152_g6355</name>
</gene>
<feature type="region of interest" description="Disordered" evidence="1">
    <location>
        <begin position="524"/>
        <end position="602"/>
    </location>
</feature>
<feature type="compositionally biased region" description="Polar residues" evidence="1">
    <location>
        <begin position="677"/>
        <end position="688"/>
    </location>
</feature>